<dbReference type="VEuPathDB" id="ToxoDB:EMWEY_00010850"/>
<gene>
    <name evidence="1" type="ORF">EMWEY_00010850</name>
</gene>
<name>U6M109_EIMMA</name>
<organism evidence="1 2">
    <name type="scientific">Eimeria maxima</name>
    <name type="common">Coccidian parasite</name>
    <dbReference type="NCBI Taxonomy" id="5804"/>
    <lineage>
        <taxon>Eukaryota</taxon>
        <taxon>Sar</taxon>
        <taxon>Alveolata</taxon>
        <taxon>Apicomplexa</taxon>
        <taxon>Conoidasida</taxon>
        <taxon>Coccidia</taxon>
        <taxon>Eucoccidiorida</taxon>
        <taxon>Eimeriorina</taxon>
        <taxon>Eimeriidae</taxon>
        <taxon>Eimeria</taxon>
    </lineage>
</organism>
<accession>U6M109</accession>
<protein>
    <submittedName>
        <fullName evidence="1">50S ribosomal protein L28, putative</fullName>
    </submittedName>
</protein>
<dbReference type="GeneID" id="25335071"/>
<keyword evidence="1" id="KW-0689">Ribosomal protein</keyword>
<reference evidence="1" key="2">
    <citation type="submission" date="2013-10" db="EMBL/GenBank/DDBJ databases">
        <authorList>
            <person name="Aslett M."/>
        </authorList>
    </citation>
    <scope>NUCLEOTIDE SEQUENCE [LARGE SCALE GENOMIC DNA]</scope>
    <source>
        <strain evidence="1">Weybridge</strain>
    </source>
</reference>
<keyword evidence="1" id="KW-0687">Ribonucleoprotein</keyword>
<keyword evidence="2" id="KW-1185">Reference proteome</keyword>
<dbReference type="RefSeq" id="XP_013334329.1">
    <property type="nucleotide sequence ID" value="XM_013478875.1"/>
</dbReference>
<reference evidence="1" key="1">
    <citation type="submission" date="2013-10" db="EMBL/GenBank/DDBJ databases">
        <title>Genomic analysis of the causative agents of coccidiosis in chickens.</title>
        <authorList>
            <person name="Reid A.J."/>
            <person name="Blake D."/>
            <person name="Billington K."/>
            <person name="Browne H."/>
            <person name="Dunn M."/>
            <person name="Hung S."/>
            <person name="Kawahara F."/>
            <person name="Miranda-Saavedra D."/>
            <person name="Mourier T."/>
            <person name="Nagra H."/>
            <person name="Otto T.D."/>
            <person name="Rawlings N."/>
            <person name="Sanchez A."/>
            <person name="Sanders M."/>
            <person name="Subramaniam C."/>
            <person name="Tay Y."/>
            <person name="Dear P."/>
            <person name="Doerig C."/>
            <person name="Gruber A."/>
            <person name="Parkinson J."/>
            <person name="Shirley M."/>
            <person name="Wan K.L."/>
            <person name="Berriman M."/>
            <person name="Tomley F."/>
            <person name="Pain A."/>
        </authorList>
    </citation>
    <scope>NUCLEOTIDE SEQUENCE [LARGE SCALE GENOMIC DNA]</scope>
    <source>
        <strain evidence="1">Weybridge</strain>
    </source>
</reference>
<dbReference type="GO" id="GO:0005840">
    <property type="term" value="C:ribosome"/>
    <property type="evidence" value="ECO:0007669"/>
    <property type="project" value="UniProtKB-KW"/>
</dbReference>
<proteinExistence type="predicted"/>
<evidence type="ECO:0000313" key="1">
    <source>
        <dbReference type="EMBL" id="CDJ57681.1"/>
    </source>
</evidence>
<dbReference type="OrthoDB" id="361870at2759"/>
<dbReference type="EMBL" id="HG719357">
    <property type="protein sequence ID" value="CDJ57681.1"/>
    <property type="molecule type" value="Genomic_DNA"/>
</dbReference>
<dbReference type="Proteomes" id="UP000030763">
    <property type="component" value="Unassembled WGS sequence"/>
</dbReference>
<sequence>MKGLKTIKKYGLQRAADKFKLNLKDKRLYGGVSHRGKYRQSGLQEAALRAAGALQAGGPSLGSAAAGGLPDVEPPLAAGPAGAAVHTAASSAAQASAALASTSAAAPVESVLVRGNESSSGMGSVFAVASP</sequence>
<evidence type="ECO:0000313" key="2">
    <source>
        <dbReference type="Proteomes" id="UP000030763"/>
    </source>
</evidence>
<dbReference type="AlphaFoldDB" id="U6M109"/>